<keyword evidence="2" id="KW-1185">Reference proteome</keyword>
<sequence>MTDSKEEVFLQFYNYDFDSNEQYVNGLQEVYKQFLFVKSETDIEIQKDISQGIIDTSKIKDDEKDKLSMQAKVFFFCSDTGNILELDEYKEWEDKYEKNQKLHEIEDKDGEDNKSNIQDQPVSSDPPYSSNYEELVDLIMNSKPIPERNRGKE</sequence>
<protein>
    <submittedName>
        <fullName evidence="1">Unnamed protein product</fullName>
    </submittedName>
</protein>
<dbReference type="Proteomes" id="UP001165101">
    <property type="component" value="Unassembled WGS sequence"/>
</dbReference>
<comment type="caution">
    <text evidence="1">The sequence shown here is derived from an EMBL/GenBank/DDBJ whole genome shotgun (WGS) entry which is preliminary data.</text>
</comment>
<accession>A0ACB5U1K2</accession>
<evidence type="ECO:0000313" key="2">
    <source>
        <dbReference type="Proteomes" id="UP001165101"/>
    </source>
</evidence>
<gene>
    <name evidence="1" type="ORF">Cboi01_000524000</name>
</gene>
<organism evidence="1 2">
    <name type="scientific">Candida boidinii</name>
    <name type="common">Yeast</name>
    <dbReference type="NCBI Taxonomy" id="5477"/>
    <lineage>
        <taxon>Eukaryota</taxon>
        <taxon>Fungi</taxon>
        <taxon>Dikarya</taxon>
        <taxon>Ascomycota</taxon>
        <taxon>Saccharomycotina</taxon>
        <taxon>Pichiomycetes</taxon>
        <taxon>Pichiales</taxon>
        <taxon>Pichiaceae</taxon>
        <taxon>Ogataea</taxon>
        <taxon>Ogataea/Candida clade</taxon>
    </lineage>
</organism>
<evidence type="ECO:0000313" key="1">
    <source>
        <dbReference type="EMBL" id="GME99281.1"/>
    </source>
</evidence>
<reference evidence="1" key="1">
    <citation type="submission" date="2023-04" db="EMBL/GenBank/DDBJ databases">
        <title>Candida boidinii NBRC 1967.</title>
        <authorList>
            <person name="Ichikawa N."/>
            <person name="Sato H."/>
            <person name="Tonouchi N."/>
        </authorList>
    </citation>
    <scope>NUCLEOTIDE SEQUENCE</scope>
    <source>
        <strain evidence="1">NBRC 1967</strain>
    </source>
</reference>
<dbReference type="EMBL" id="BSXV01003904">
    <property type="protein sequence ID" value="GME99281.1"/>
    <property type="molecule type" value="Genomic_DNA"/>
</dbReference>
<name>A0ACB5U1K2_CANBO</name>
<proteinExistence type="predicted"/>